<keyword evidence="1" id="KW-0732">Signal</keyword>
<evidence type="ECO:0000256" key="1">
    <source>
        <dbReference type="SAM" id="SignalP"/>
    </source>
</evidence>
<name>Q4V689_DROME</name>
<sequence>MTKTTMHWLAHFQIILLCIWLMCPPSSQAIKCDTCGKECASACGTKHFRTCTFASDPTPMHCVRARTGGSSTSYCCRGVPSSPRSCEKGATMAH</sequence>
<organism evidence="2">
    <name type="scientific">Drosophila melanogaster</name>
    <name type="common">Fruit fly</name>
    <dbReference type="NCBI Taxonomy" id="7227"/>
    <lineage>
        <taxon>Eukaryota</taxon>
        <taxon>Metazoa</taxon>
        <taxon>Ecdysozoa</taxon>
        <taxon>Arthropoda</taxon>
        <taxon>Hexapoda</taxon>
        <taxon>Insecta</taxon>
        <taxon>Pterygota</taxon>
        <taxon>Neoptera</taxon>
        <taxon>Endopterygota</taxon>
        <taxon>Diptera</taxon>
        <taxon>Brachycera</taxon>
        <taxon>Muscomorpha</taxon>
        <taxon>Ephydroidea</taxon>
        <taxon>Drosophilidae</taxon>
        <taxon>Drosophila</taxon>
        <taxon>Sophophora</taxon>
    </lineage>
</organism>
<feature type="chain" id="PRO_5004245272" evidence="1">
    <location>
        <begin position="30"/>
        <end position="94"/>
    </location>
</feature>
<dbReference type="VEuPathDB" id="VectorBase:FBgn0038343"/>
<dbReference type="OrthoDB" id="8195871at2759"/>
<dbReference type="ExpressionAtlas" id="Q4V689">
    <property type="expression patterns" value="baseline and differential"/>
</dbReference>
<protein>
    <submittedName>
        <fullName evidence="2">IP05628p</fullName>
    </submittedName>
</protein>
<evidence type="ECO:0000313" key="2">
    <source>
        <dbReference type="EMBL" id="AAY54833.1"/>
    </source>
</evidence>
<reference evidence="2" key="1">
    <citation type="submission" date="2005-05" db="EMBL/GenBank/DDBJ databases">
        <authorList>
            <person name="Stapleton M."/>
            <person name="Carlson J."/>
            <person name="Chavez C."/>
            <person name="Frise E."/>
            <person name="George R."/>
            <person name="Pacleb J."/>
            <person name="Park S."/>
            <person name="Wan K."/>
            <person name="Yu C."/>
            <person name="Celniker S."/>
        </authorList>
    </citation>
    <scope>NUCLEOTIDE SEQUENCE</scope>
</reference>
<gene>
    <name evidence="2" type="primary">CG14871</name>
</gene>
<proteinExistence type="evidence at transcript level"/>
<dbReference type="AlphaFoldDB" id="Q4V689"/>
<feature type="signal peptide" evidence="1">
    <location>
        <begin position="1"/>
        <end position="29"/>
    </location>
</feature>
<accession>Q4V689</accession>
<dbReference type="EMBL" id="BT022417">
    <property type="protein sequence ID" value="AAY54833.1"/>
    <property type="molecule type" value="mRNA"/>
</dbReference>